<dbReference type="AlphaFoldDB" id="A0A8J3UCE2"/>
<feature type="region of interest" description="Disordered" evidence="1">
    <location>
        <begin position="197"/>
        <end position="261"/>
    </location>
</feature>
<proteinExistence type="predicted"/>
<dbReference type="Proteomes" id="UP000622547">
    <property type="component" value="Unassembled WGS sequence"/>
</dbReference>
<sequence length="483" mass="53591">MGPRVFRLEEKIASRQAFGPSRPQIGGSACRPNVPKSPPQSRSGDPRTAFATVCDLPDLLAPLTRRVVLGAVPEGMRPAGSQQEFVRAVKEHPDALALRCHGYRNLMQVATALSNWADWTTLTTRPTEQRIAEEADLALSTVKRWVRWLRERGFLGTVEEGTTVRYRKGTRMGLDDDGLGNRAAVWVLCVPSPQVDDVAPVTDKTSSRTDRTTTEPPSVTLPERVTEGPTHARETRSSRRKTRISPTSARPASPGTKRHALQTAEQIRDTSTTLRRLSPWYIRHLTRVFLVAGWTADDVLHALDHKPDGTAWTYTWQHVDDLRHIPGWVKHRLAAWLDVDGRPVASKSQRLDAAAAKVRSEQEAWRAQRESLNAARVGGPLELAPRLTRAEALAPQPVVAGVAAAGPSAAYRAARAVLARRPREVERWALVDAAAQDTIEAQRVLVEAPAPKPVVEDEELRRRQVVLARARMRARSERERPAL</sequence>
<gene>
    <name evidence="2" type="ORF">Pph01_78970</name>
</gene>
<reference evidence="2 3" key="1">
    <citation type="submission" date="2021-01" db="EMBL/GenBank/DDBJ databases">
        <title>Whole genome shotgun sequence of Planotetraspora phitsanulokensis NBRC 104273.</title>
        <authorList>
            <person name="Komaki H."/>
            <person name="Tamura T."/>
        </authorList>
    </citation>
    <scope>NUCLEOTIDE SEQUENCE [LARGE SCALE GENOMIC DNA]</scope>
    <source>
        <strain evidence="2 3">NBRC 104273</strain>
    </source>
</reference>
<feature type="region of interest" description="Disordered" evidence="1">
    <location>
        <begin position="13"/>
        <end position="47"/>
    </location>
</feature>
<accession>A0A8J3UCE2</accession>
<evidence type="ECO:0008006" key="4">
    <source>
        <dbReference type="Google" id="ProtNLM"/>
    </source>
</evidence>
<evidence type="ECO:0000313" key="2">
    <source>
        <dbReference type="EMBL" id="GII42894.1"/>
    </source>
</evidence>
<name>A0A8J3UCE2_9ACTN</name>
<protein>
    <recommendedName>
        <fullName evidence="4">Helix-turn-helix domain-containing protein</fullName>
    </recommendedName>
</protein>
<evidence type="ECO:0000313" key="3">
    <source>
        <dbReference type="Proteomes" id="UP000622547"/>
    </source>
</evidence>
<evidence type="ECO:0000256" key="1">
    <source>
        <dbReference type="SAM" id="MobiDB-lite"/>
    </source>
</evidence>
<comment type="caution">
    <text evidence="2">The sequence shown here is derived from an EMBL/GenBank/DDBJ whole genome shotgun (WGS) entry which is preliminary data.</text>
</comment>
<dbReference type="EMBL" id="BOOP01000048">
    <property type="protein sequence ID" value="GII42894.1"/>
    <property type="molecule type" value="Genomic_DNA"/>
</dbReference>
<feature type="compositionally biased region" description="Basic and acidic residues" evidence="1">
    <location>
        <begin position="224"/>
        <end position="237"/>
    </location>
</feature>
<keyword evidence="3" id="KW-1185">Reference proteome</keyword>
<organism evidence="2 3">
    <name type="scientific">Planotetraspora phitsanulokensis</name>
    <dbReference type="NCBI Taxonomy" id="575192"/>
    <lineage>
        <taxon>Bacteria</taxon>
        <taxon>Bacillati</taxon>
        <taxon>Actinomycetota</taxon>
        <taxon>Actinomycetes</taxon>
        <taxon>Streptosporangiales</taxon>
        <taxon>Streptosporangiaceae</taxon>
        <taxon>Planotetraspora</taxon>
    </lineage>
</organism>